<evidence type="ECO:0000259" key="1">
    <source>
        <dbReference type="PROSITE" id="PS51340"/>
    </source>
</evidence>
<dbReference type="SUPFAM" id="SSF141673">
    <property type="entry name" value="MOSC N-terminal domain-like"/>
    <property type="match status" value="1"/>
</dbReference>
<dbReference type="InterPro" id="IPR005303">
    <property type="entry name" value="MOCOS_middle"/>
</dbReference>
<dbReference type="PROSITE" id="PS51340">
    <property type="entry name" value="MOSC"/>
    <property type="match status" value="1"/>
</dbReference>
<keyword evidence="3" id="KW-1185">Reference proteome</keyword>
<evidence type="ECO:0000313" key="2">
    <source>
        <dbReference type="EMBL" id="AKZ63902.1"/>
    </source>
</evidence>
<feature type="domain" description="MOSC" evidence="1">
    <location>
        <begin position="122"/>
        <end position="288"/>
    </location>
</feature>
<dbReference type="InterPro" id="IPR011037">
    <property type="entry name" value="Pyrv_Knase-like_insert_dom_sf"/>
</dbReference>
<dbReference type="Pfam" id="PF03473">
    <property type="entry name" value="MOSC"/>
    <property type="match status" value="1"/>
</dbReference>
<proteinExistence type="predicted"/>
<dbReference type="Proteomes" id="UP000063429">
    <property type="component" value="Chromosome"/>
</dbReference>
<dbReference type="SUPFAM" id="SSF50800">
    <property type="entry name" value="PK beta-barrel domain-like"/>
    <property type="match status" value="1"/>
</dbReference>
<dbReference type="RefSeq" id="WP_053198904.1">
    <property type="nucleotide sequence ID" value="NZ_CP011409.1"/>
</dbReference>
<name>A0ABM5V2X0_9BURK</name>
<organism evidence="2 3">
    <name type="scientific">Herbaspirillum hiltneri N3</name>
    <dbReference type="NCBI Taxonomy" id="1262470"/>
    <lineage>
        <taxon>Bacteria</taxon>
        <taxon>Pseudomonadati</taxon>
        <taxon>Pseudomonadota</taxon>
        <taxon>Betaproteobacteria</taxon>
        <taxon>Burkholderiales</taxon>
        <taxon>Oxalobacteraceae</taxon>
        <taxon>Herbaspirillum</taxon>
    </lineage>
</organism>
<gene>
    <name evidence="2" type="ORF">F506_15635</name>
</gene>
<sequence>MITLSALYIYPIKSCGGISLSQAAIGEFGLDLDRSWMLVDRDGRFLSQREYGRMATISTALEDDTPALLTVRAPGMADLHLPSRIEDGAARLAVTIWDDGVDALDCGAVAHRWFSDYLQADVRLVRFDPQSRRVCSPRWTGDHTATTQFSDGFPILVIGEASLQDLNQRLQKKGAPALSMDRFRPNLVLSGLEAYEEDYVDTLSFGPAGREVVLKLVKPCARCPVPGIDQRTGLRDAGWPDEPLDTLAAYRANERVGGGLTFGQNAIVVQGWGNLISVGQDVAGELAF</sequence>
<dbReference type="PANTHER" id="PTHR14237">
    <property type="entry name" value="MOLYBDOPTERIN COFACTOR SULFURASE MOSC"/>
    <property type="match status" value="1"/>
</dbReference>
<dbReference type="EMBL" id="CP011409">
    <property type="protein sequence ID" value="AKZ63902.1"/>
    <property type="molecule type" value="Genomic_DNA"/>
</dbReference>
<dbReference type="Pfam" id="PF03476">
    <property type="entry name" value="MOSC_N"/>
    <property type="match status" value="1"/>
</dbReference>
<dbReference type="InterPro" id="IPR005302">
    <property type="entry name" value="MoCF_Sase_C"/>
</dbReference>
<protein>
    <submittedName>
        <fullName evidence="2">Fe-S protein</fullName>
    </submittedName>
</protein>
<reference evidence="3" key="1">
    <citation type="journal article" date="2015" name="Genome Announc.">
        <title>Complete Genome Sequence of Herbaspirillum hiltneri N3 (DSM 17495), Isolated from Surface-Sterilized Wheat Roots.</title>
        <authorList>
            <person name="Guizelini D."/>
            <person name="Saizaki P.M."/>
            <person name="Coimbra N.A."/>
            <person name="Weiss V.A."/>
            <person name="Faoro H."/>
            <person name="Sfeir M.Z."/>
            <person name="Baura V.A."/>
            <person name="Monteiro R.A."/>
            <person name="Chubatsu L.S."/>
            <person name="Souza E.M."/>
            <person name="Cruz L.M."/>
            <person name="Pedrosa F.O."/>
            <person name="Raittz R.T."/>
            <person name="Marchaukoski J.N."/>
            <person name="Steffens M.B."/>
        </authorList>
    </citation>
    <scope>NUCLEOTIDE SEQUENCE [LARGE SCALE GENOMIC DNA]</scope>
    <source>
        <strain evidence="3">N3</strain>
    </source>
</reference>
<accession>A0ABM5V2X0</accession>
<dbReference type="PANTHER" id="PTHR14237:SF19">
    <property type="entry name" value="MITOCHONDRIAL AMIDOXIME REDUCING COMPONENT 1"/>
    <property type="match status" value="1"/>
</dbReference>
<evidence type="ECO:0000313" key="3">
    <source>
        <dbReference type="Proteomes" id="UP000063429"/>
    </source>
</evidence>